<dbReference type="Proteomes" id="UP000182589">
    <property type="component" value="Unassembled WGS sequence"/>
</dbReference>
<keyword evidence="5 6" id="KW-0482">Metalloprotease</keyword>
<reference evidence="10" key="1">
    <citation type="submission" date="2016-10" db="EMBL/GenBank/DDBJ databases">
        <authorList>
            <person name="Varghese N."/>
        </authorList>
    </citation>
    <scope>NUCLEOTIDE SEQUENCE [LARGE SCALE GENOMIC DNA]</scope>
    <source>
        <strain evidence="10">DSM 12489</strain>
    </source>
</reference>
<evidence type="ECO:0000259" key="8">
    <source>
        <dbReference type="Pfam" id="PF08439"/>
    </source>
</evidence>
<gene>
    <name evidence="9" type="ORF">SAMN04489725_103223</name>
</gene>
<keyword evidence="1 6" id="KW-0645">Protease</keyword>
<dbReference type="GO" id="GO:0006508">
    <property type="term" value="P:proteolysis"/>
    <property type="evidence" value="ECO:0007669"/>
    <property type="project" value="UniProtKB-KW"/>
</dbReference>
<evidence type="ECO:0000259" key="7">
    <source>
        <dbReference type="Pfam" id="PF01432"/>
    </source>
</evidence>
<keyword evidence="2 6" id="KW-0479">Metal-binding</keyword>
<evidence type="ECO:0000256" key="5">
    <source>
        <dbReference type="ARBA" id="ARBA00023049"/>
    </source>
</evidence>
<dbReference type="InterPro" id="IPR042088">
    <property type="entry name" value="OligoPept_F_C"/>
</dbReference>
<evidence type="ECO:0000256" key="1">
    <source>
        <dbReference type="ARBA" id="ARBA00022670"/>
    </source>
</evidence>
<dbReference type="InterPro" id="IPR013647">
    <property type="entry name" value="OligopepF_N_dom"/>
</dbReference>
<feature type="domain" description="Peptidase M3A/M3B catalytic" evidence="7">
    <location>
        <begin position="333"/>
        <end position="559"/>
    </location>
</feature>
<dbReference type="InterPro" id="IPR034006">
    <property type="entry name" value="M3B_PepF_2"/>
</dbReference>
<dbReference type="PANTHER" id="PTHR34217:SF1">
    <property type="entry name" value="CARBOXYPEPTIDASE 1"/>
    <property type="match status" value="1"/>
</dbReference>
<evidence type="ECO:0000256" key="4">
    <source>
        <dbReference type="ARBA" id="ARBA00022833"/>
    </source>
</evidence>
<dbReference type="CDD" id="cd09607">
    <property type="entry name" value="M3B_PepF"/>
    <property type="match status" value="1"/>
</dbReference>
<dbReference type="InterPro" id="IPR001333">
    <property type="entry name" value="Peptidase_M32_Taq"/>
</dbReference>
<sequence>MTHRSQQTWDLDVIFAGGSKSQSFHAFLDDLDTRIRHFTDACDDLVQRGNAESRTLAQLVLDMQEIAARTRESGAFISCLTAQDVRDTDAKWLLGRLQHMRATFTSALTSFNELLTSLNDLAFDELLAQPQISDLAFALQERVRRAKEQLPAPEEKLIAKLSVDGYSAWGELYDTIVGRMHADIEIDGQHEEVSMGQLANRIASAQASDREKLFAIWEKAWAGEADLCADALNHLAGYRLAVYEARGWTSVLQEPLEINRMSERTLHAMWRVIEENKRAMVRFLEAKAKLLGVNKLRWEDVDAPLCDAASNKVSYEEARAFIVRHFARFSEDMAKFADSCFENRWIESEDRPGKRPGGFCTSFPVSQQTRIFVTFSGTPGNVATLAHELGHAYHQHVMRGLPQLLSNYAMNVAETASTFAEAIVSDAAIREAETDTEKLALLDEKIGRAVAMLMNIHARFLFETRFYEERRKGFVKADRLNELMVAAQREAYQDALVSYHPHFWASKLHFYITGTPFYNFPYTFGFLFSSGIYAQALREGPAFAEKYVALLRDTGRMRVEDLAAKHLGVNLEEQSFWQSAVDLAAADVDAFIALANKLS</sequence>
<evidence type="ECO:0000256" key="6">
    <source>
        <dbReference type="RuleBase" id="RU003435"/>
    </source>
</evidence>
<dbReference type="GO" id="GO:0004222">
    <property type="term" value="F:metalloendopeptidase activity"/>
    <property type="evidence" value="ECO:0007669"/>
    <property type="project" value="InterPro"/>
</dbReference>
<dbReference type="EMBL" id="FNOJ01000003">
    <property type="protein sequence ID" value="SDW25304.1"/>
    <property type="molecule type" value="Genomic_DNA"/>
</dbReference>
<dbReference type="InterPro" id="IPR011977">
    <property type="entry name" value="Pept_M3B_clade3"/>
</dbReference>
<comment type="similarity">
    <text evidence="6">Belongs to the peptidase M3 family.</text>
</comment>
<dbReference type="Pfam" id="PF01432">
    <property type="entry name" value="Peptidase_M3"/>
    <property type="match status" value="1"/>
</dbReference>
<name>A0A1H2S2G2_9BACL</name>
<dbReference type="AlphaFoldDB" id="A0A1H2S2G2"/>
<keyword evidence="10" id="KW-1185">Reference proteome</keyword>
<dbReference type="Gene3D" id="1.20.140.70">
    <property type="entry name" value="Oligopeptidase f, N-terminal domain"/>
    <property type="match status" value="1"/>
</dbReference>
<evidence type="ECO:0000313" key="9">
    <source>
        <dbReference type="EMBL" id="SDW25304.1"/>
    </source>
</evidence>
<keyword evidence="4 6" id="KW-0862">Zinc</keyword>
<proteinExistence type="inferred from homology"/>
<comment type="cofactor">
    <cofactor evidence="6">
        <name>Zn(2+)</name>
        <dbReference type="ChEBI" id="CHEBI:29105"/>
    </cofactor>
    <text evidence="6">Binds 1 zinc ion.</text>
</comment>
<accession>A0A1H2S2G2</accession>
<evidence type="ECO:0000256" key="2">
    <source>
        <dbReference type="ARBA" id="ARBA00022723"/>
    </source>
</evidence>
<dbReference type="GO" id="GO:0046872">
    <property type="term" value="F:metal ion binding"/>
    <property type="evidence" value="ECO:0007669"/>
    <property type="project" value="UniProtKB-UniRule"/>
</dbReference>
<evidence type="ECO:0000256" key="3">
    <source>
        <dbReference type="ARBA" id="ARBA00022801"/>
    </source>
</evidence>
<feature type="domain" description="Oligopeptidase F N-terminal" evidence="8">
    <location>
        <begin position="115"/>
        <end position="180"/>
    </location>
</feature>
<evidence type="ECO:0000313" key="10">
    <source>
        <dbReference type="Proteomes" id="UP000182589"/>
    </source>
</evidence>
<organism evidence="9 10">
    <name type="scientific">Alicyclobacillus hesperidum</name>
    <dbReference type="NCBI Taxonomy" id="89784"/>
    <lineage>
        <taxon>Bacteria</taxon>
        <taxon>Bacillati</taxon>
        <taxon>Bacillota</taxon>
        <taxon>Bacilli</taxon>
        <taxon>Bacillales</taxon>
        <taxon>Alicyclobacillaceae</taxon>
        <taxon>Alicyclobacillus</taxon>
    </lineage>
</organism>
<protein>
    <submittedName>
        <fullName evidence="9">Oligoendopeptidase, pepF/M3 family</fullName>
    </submittedName>
</protein>
<keyword evidence="3 6" id="KW-0378">Hydrolase</keyword>
<dbReference type="NCBIfam" id="TIGR02290">
    <property type="entry name" value="M3_fam_3"/>
    <property type="match status" value="1"/>
</dbReference>
<dbReference type="GO" id="GO:0004181">
    <property type="term" value="F:metallocarboxypeptidase activity"/>
    <property type="evidence" value="ECO:0007669"/>
    <property type="project" value="InterPro"/>
</dbReference>
<dbReference type="SUPFAM" id="SSF55486">
    <property type="entry name" value="Metalloproteases ('zincins'), catalytic domain"/>
    <property type="match status" value="1"/>
</dbReference>
<dbReference type="Gene3D" id="1.10.1370.20">
    <property type="entry name" value="Oligoendopeptidase f, C-terminal domain"/>
    <property type="match status" value="1"/>
</dbReference>
<dbReference type="InterPro" id="IPR001567">
    <property type="entry name" value="Pept_M3A_M3B_dom"/>
</dbReference>
<dbReference type="Pfam" id="PF08439">
    <property type="entry name" value="Peptidase_M3_N"/>
    <property type="match status" value="1"/>
</dbReference>
<dbReference type="PANTHER" id="PTHR34217">
    <property type="entry name" value="METAL-DEPENDENT CARBOXYPEPTIDASE"/>
    <property type="match status" value="1"/>
</dbReference>